<feature type="modified residue" description="N6-(pyridoxal phosphate)lysine" evidence="7">
    <location>
        <position position="50"/>
    </location>
</feature>
<dbReference type="CDD" id="cd06449">
    <property type="entry name" value="ACCD"/>
    <property type="match status" value="1"/>
</dbReference>
<proteinExistence type="inferred from homology"/>
<accession>N0E1U6</accession>
<dbReference type="OrthoDB" id="9801249at2"/>
<dbReference type="NCBIfam" id="TIGR01274">
    <property type="entry name" value="ACC_deam"/>
    <property type="match status" value="1"/>
</dbReference>
<keyword evidence="5 7" id="KW-0663">Pyridoxal phosphate</keyword>
<dbReference type="PIRSF" id="PIRSF006278">
    <property type="entry name" value="ACCD_DCysDesulf"/>
    <property type="match status" value="1"/>
</dbReference>
<evidence type="ECO:0000313" key="9">
    <source>
        <dbReference type="EMBL" id="CCH70862.1"/>
    </source>
</evidence>
<dbReference type="SUPFAM" id="SSF53686">
    <property type="entry name" value="Tryptophan synthase beta subunit-like PLP-dependent enzymes"/>
    <property type="match status" value="1"/>
</dbReference>
<dbReference type="InterPro" id="IPR027278">
    <property type="entry name" value="ACCD_DCysDesulf"/>
</dbReference>
<dbReference type="PANTHER" id="PTHR43780">
    <property type="entry name" value="1-AMINOCYCLOPROPANE-1-CARBOXYLATE DEAMINASE-RELATED"/>
    <property type="match status" value="1"/>
</dbReference>
<comment type="similarity">
    <text evidence="3">Belongs to the ACC deaminase/D-cysteine desulfhydrase family.</text>
</comment>
<dbReference type="Proteomes" id="UP000013167">
    <property type="component" value="Unassembled WGS sequence"/>
</dbReference>
<evidence type="ECO:0000256" key="1">
    <source>
        <dbReference type="ARBA" id="ARBA00001132"/>
    </source>
</evidence>
<dbReference type="InterPro" id="IPR001926">
    <property type="entry name" value="TrpB-like_PALP"/>
</dbReference>
<dbReference type="EC" id="3.5.99.7" evidence="9"/>
<protein>
    <submittedName>
        <fullName evidence="9">1-aminocyclopropane-1-carboxylate deaminase</fullName>
        <ecNumber evidence="9">3.5.99.7</ecNumber>
    </submittedName>
</protein>
<dbReference type="HOGENOM" id="CLU_048897_2_1_11"/>
<dbReference type="InterPro" id="IPR005965">
    <property type="entry name" value="ACP_carboxylate_deaminase"/>
</dbReference>
<dbReference type="GO" id="GO:1901605">
    <property type="term" value="P:alpha-amino acid metabolic process"/>
    <property type="evidence" value="ECO:0007669"/>
    <property type="project" value="UniProtKB-ARBA"/>
</dbReference>
<dbReference type="InterPro" id="IPR036052">
    <property type="entry name" value="TrpB-like_PALP_sf"/>
</dbReference>
<gene>
    <name evidence="9" type="primary">acdS</name>
    <name evidence="9" type="ORF">BN10_680088</name>
</gene>
<dbReference type="GO" id="GO:0030170">
    <property type="term" value="F:pyridoxal phosphate binding"/>
    <property type="evidence" value="ECO:0007669"/>
    <property type="project" value="InterPro"/>
</dbReference>
<dbReference type="RefSeq" id="WP_010850705.1">
    <property type="nucleotide sequence ID" value="NZ_HF570956.1"/>
</dbReference>
<dbReference type="PANTHER" id="PTHR43780:SF2">
    <property type="entry name" value="1-AMINOCYCLOPROPANE-1-CARBOXYLATE DEAMINASE-RELATED"/>
    <property type="match status" value="1"/>
</dbReference>
<dbReference type="GO" id="GO:0019148">
    <property type="term" value="F:D-cysteine desulfhydrase activity"/>
    <property type="evidence" value="ECO:0007669"/>
    <property type="project" value="TreeGrafter"/>
</dbReference>
<evidence type="ECO:0000256" key="6">
    <source>
        <dbReference type="PIRSR" id="PIRSR006278-1"/>
    </source>
</evidence>
<dbReference type="Pfam" id="PF00291">
    <property type="entry name" value="PALP"/>
    <property type="match status" value="1"/>
</dbReference>
<evidence type="ECO:0000256" key="3">
    <source>
        <dbReference type="ARBA" id="ARBA00008639"/>
    </source>
</evidence>
<dbReference type="AlphaFoldDB" id="N0E1U6"/>
<reference evidence="9 10" key="1">
    <citation type="journal article" date="2013" name="ISME J.">
        <title>A metabolic model for members of the genus Tetrasphaera involved in enhanced biological phosphorus removal.</title>
        <authorList>
            <person name="Kristiansen R."/>
            <person name="Nguyen H.T.T."/>
            <person name="Saunders A.M."/>
            <person name="Nielsen J.L."/>
            <person name="Wimmer R."/>
            <person name="Le V.Q."/>
            <person name="McIlroy S.J."/>
            <person name="Petrovski S."/>
            <person name="Seviour R.J."/>
            <person name="Calteau A."/>
            <person name="Nielsen K.L."/>
            <person name="Nielsen P.H."/>
        </authorList>
    </citation>
    <scope>NUCLEOTIDE SEQUENCE [LARGE SCALE GENOMIC DNA]</scope>
    <source>
        <strain evidence="9 10">Lp2</strain>
    </source>
</reference>
<comment type="caution">
    <text evidence="9">The sequence shown here is derived from an EMBL/GenBank/DDBJ whole genome shotgun (WGS) entry which is preliminary data.</text>
</comment>
<organism evidence="9 10">
    <name type="scientific">Phycicoccus elongatus Lp2</name>
    <dbReference type="NCBI Taxonomy" id="1193181"/>
    <lineage>
        <taxon>Bacteria</taxon>
        <taxon>Bacillati</taxon>
        <taxon>Actinomycetota</taxon>
        <taxon>Actinomycetes</taxon>
        <taxon>Micrococcales</taxon>
        <taxon>Intrasporangiaceae</taxon>
        <taxon>Phycicoccus</taxon>
    </lineage>
</organism>
<evidence type="ECO:0000313" key="10">
    <source>
        <dbReference type="Proteomes" id="UP000013167"/>
    </source>
</evidence>
<dbReference type="Gene3D" id="3.40.50.1100">
    <property type="match status" value="2"/>
</dbReference>
<name>N0E1U6_9MICO</name>
<evidence type="ECO:0000256" key="5">
    <source>
        <dbReference type="ARBA" id="ARBA00022898"/>
    </source>
</evidence>
<evidence type="ECO:0000256" key="2">
    <source>
        <dbReference type="ARBA" id="ARBA00001933"/>
    </source>
</evidence>
<keyword evidence="10" id="KW-1185">Reference proteome</keyword>
<keyword evidence="4 9" id="KW-0378">Hydrolase</keyword>
<dbReference type="EMBL" id="CAIZ01000139">
    <property type="protein sequence ID" value="CCH70862.1"/>
    <property type="molecule type" value="Genomic_DNA"/>
</dbReference>
<dbReference type="STRING" id="1193181.BN10_680088"/>
<evidence type="ECO:0000256" key="4">
    <source>
        <dbReference type="ARBA" id="ARBA00022801"/>
    </source>
</evidence>
<dbReference type="GO" id="GO:0009310">
    <property type="term" value="P:amine catabolic process"/>
    <property type="evidence" value="ECO:0007669"/>
    <property type="project" value="InterPro"/>
</dbReference>
<evidence type="ECO:0000259" key="8">
    <source>
        <dbReference type="Pfam" id="PF00291"/>
    </source>
</evidence>
<comment type="cofactor">
    <cofactor evidence="2">
        <name>pyridoxal 5'-phosphate</name>
        <dbReference type="ChEBI" id="CHEBI:597326"/>
    </cofactor>
</comment>
<dbReference type="eggNOG" id="COG2515">
    <property type="taxonomic scope" value="Bacteria"/>
</dbReference>
<comment type="catalytic activity">
    <reaction evidence="1">
        <text>1-aminocyclopropane-1-carboxylate + H2O = 2-oxobutanoate + NH4(+)</text>
        <dbReference type="Rhea" id="RHEA:16933"/>
        <dbReference type="ChEBI" id="CHEBI:15377"/>
        <dbReference type="ChEBI" id="CHEBI:16763"/>
        <dbReference type="ChEBI" id="CHEBI:28938"/>
        <dbReference type="ChEBI" id="CHEBI:58360"/>
        <dbReference type="EC" id="3.5.99.7"/>
    </reaction>
</comment>
<sequence>MKLHEFDRYPLTFGPSPVHHLGRLSQHLRGAQVWAKREDVSSGLAYGGNKVRKLEYIVPDAIASGADTLVSIGGYQSNHTRQVAAVAAHLGMKCRLVQEKWVPWEDPVNDKVGNILLSRMMGADSRLDPAGFDIGIRDSWKDALREVEESGGTPYAIPAGASEHKYGGLGFANWAFEVADQEKALGVFFDTIVVCTVTGSTHAGMIAGFAALEELTGVKRRVLGIDASATLEKTRDQVARIARHTAELIEVGRDIRDDEIQVLEGWAGDLYGIPVESTMNAIAMGAQLEAMITDPVYEGKSLAGLIDLVKDKDIPADSNVLYAHLGGQQAVNAYHRLWDPSA</sequence>
<feature type="domain" description="Tryptophan synthase beta chain-like PALP" evidence="8">
    <location>
        <begin position="12"/>
        <end position="324"/>
    </location>
</feature>
<evidence type="ECO:0000256" key="7">
    <source>
        <dbReference type="PIRSR" id="PIRSR006278-2"/>
    </source>
</evidence>
<dbReference type="GO" id="GO:0008660">
    <property type="term" value="F:1-aminocyclopropane-1-carboxylate deaminase activity"/>
    <property type="evidence" value="ECO:0007669"/>
    <property type="project" value="UniProtKB-EC"/>
</dbReference>
<feature type="active site" description="Nucleophile" evidence="6">
    <location>
        <position position="77"/>
    </location>
</feature>